<feature type="domain" description="F-box" evidence="5">
    <location>
        <begin position="76"/>
        <end position="119"/>
    </location>
</feature>
<evidence type="ECO:0000256" key="4">
    <source>
        <dbReference type="SAM" id="MobiDB-lite"/>
    </source>
</evidence>
<feature type="domain" description="F-box/LRR-repeat protein 15-like leucin rich repeat" evidence="6">
    <location>
        <begin position="165"/>
        <end position="321"/>
    </location>
</feature>
<feature type="region of interest" description="Disordered" evidence="4">
    <location>
        <begin position="1"/>
        <end position="53"/>
    </location>
</feature>
<evidence type="ECO:0000256" key="3">
    <source>
        <dbReference type="ARBA" id="ARBA00022786"/>
    </source>
</evidence>
<feature type="compositionally biased region" description="Acidic residues" evidence="4">
    <location>
        <begin position="598"/>
        <end position="612"/>
    </location>
</feature>
<feature type="region of interest" description="Disordered" evidence="4">
    <location>
        <begin position="595"/>
        <end position="623"/>
    </location>
</feature>
<organism evidence="7 8">
    <name type="scientific">Hyaloscypha variabilis (strain UAMH 11265 / GT02V1 / F)</name>
    <name type="common">Meliniomyces variabilis</name>
    <dbReference type="NCBI Taxonomy" id="1149755"/>
    <lineage>
        <taxon>Eukaryota</taxon>
        <taxon>Fungi</taxon>
        <taxon>Dikarya</taxon>
        <taxon>Ascomycota</taxon>
        <taxon>Pezizomycotina</taxon>
        <taxon>Leotiomycetes</taxon>
        <taxon>Helotiales</taxon>
        <taxon>Hyaloscyphaceae</taxon>
        <taxon>Hyaloscypha</taxon>
        <taxon>Hyaloscypha variabilis</taxon>
    </lineage>
</organism>
<dbReference type="InterPro" id="IPR057207">
    <property type="entry name" value="FBXL15_LRR"/>
</dbReference>
<keyword evidence="1" id="KW-0433">Leucine-rich repeat</keyword>
<keyword evidence="8" id="KW-1185">Reference proteome</keyword>
<dbReference type="Proteomes" id="UP000235786">
    <property type="component" value="Unassembled WGS sequence"/>
</dbReference>
<keyword evidence="2" id="KW-0677">Repeat</keyword>
<dbReference type="Pfam" id="PF13516">
    <property type="entry name" value="LRR_6"/>
    <property type="match status" value="2"/>
</dbReference>
<evidence type="ECO:0000313" key="7">
    <source>
        <dbReference type="EMBL" id="PMD34199.1"/>
    </source>
</evidence>
<dbReference type="GO" id="GO:0019005">
    <property type="term" value="C:SCF ubiquitin ligase complex"/>
    <property type="evidence" value="ECO:0007669"/>
    <property type="project" value="UniProtKB-ARBA"/>
</dbReference>
<accession>A0A2J6R6T5</accession>
<dbReference type="Gene3D" id="3.80.10.10">
    <property type="entry name" value="Ribonuclease Inhibitor"/>
    <property type="match status" value="3"/>
</dbReference>
<dbReference type="Pfam" id="PF25372">
    <property type="entry name" value="DUF7885"/>
    <property type="match status" value="1"/>
</dbReference>
<dbReference type="InterPro" id="IPR032675">
    <property type="entry name" value="LRR_dom_sf"/>
</dbReference>
<dbReference type="PANTHER" id="PTHR13382">
    <property type="entry name" value="MITOCHONDRIAL ATP SYNTHASE COUPLING FACTOR B"/>
    <property type="match status" value="1"/>
</dbReference>
<dbReference type="STRING" id="1149755.A0A2J6R6T5"/>
<gene>
    <name evidence="7" type="ORF">L207DRAFT_437602</name>
</gene>
<dbReference type="InterPro" id="IPR001810">
    <property type="entry name" value="F-box_dom"/>
</dbReference>
<dbReference type="GO" id="GO:0005737">
    <property type="term" value="C:cytoplasm"/>
    <property type="evidence" value="ECO:0007669"/>
    <property type="project" value="TreeGrafter"/>
</dbReference>
<dbReference type="Pfam" id="PF12937">
    <property type="entry name" value="F-box-like"/>
    <property type="match status" value="1"/>
</dbReference>
<dbReference type="SUPFAM" id="SSF52047">
    <property type="entry name" value="RNI-like"/>
    <property type="match status" value="1"/>
</dbReference>
<sequence length="623" mass="68814">MRGIVPNMAPLNTDTPYRATPDPEGDSQSSSSNSPARADYEESDFYQGNNDSQSSIGVPTFQDMAVSEEVCMPPANRLPAEVLIGIFSKLSTPQDLLNCMCVSKRWARNSVDLLWHRPACTTWNKHGSICRTLSIANPYFAYRDFIKRLNLATLADGVNDGSVFPLSVCTRVERLTLTNCEGLTDHGLKGLLTDCSHLLALDISGDTQITEASMFTLAENCRRLQGLNISGCTKISNESMIKVAERCRYIKRLKLNECEQLEDPAIMAFAKNCPNILEIDLHQCKLIGNDPVHALLTNGQTLRELRLANCELISDSAFLTLPPNQTYEHLRILDLTSCARLTDRAVEKIIDVAPRLRNLVFAKCRNLTDLAVNAISKLGKNLHYLHLGHCGQITDAAVMKLVQSCNRIRYIDLGCCTHLTDLSVMKLASLPKLRRIGLVKCSSITDESVYALAQAQRPRHDRHGRVMRPDDPDYMVGSSLERVHLSYCTNLTLSSIVVLLNNCQKLTHLSLTGVQAFLRSDLEQFCRDAPPEFTEHQRNVFCVFSGQGVTGLRNHLNRRQTPTSGYDDPMTGADDGDDQTMTGMVGATALMGMNALNGDDEDADEELEDGDGGADGGVSFHQT</sequence>
<feature type="region of interest" description="Disordered" evidence="4">
    <location>
        <begin position="556"/>
        <end position="576"/>
    </location>
</feature>
<dbReference type="SMART" id="SM00367">
    <property type="entry name" value="LRR_CC"/>
    <property type="match status" value="12"/>
</dbReference>
<protein>
    <submittedName>
        <fullName evidence="7">SCF E3 ubiquitin ligase complex F-box protein-like protein grrA</fullName>
    </submittedName>
</protein>
<name>A0A2J6R6T5_HYAVF</name>
<dbReference type="InterPro" id="IPR006553">
    <property type="entry name" value="Leu-rich_rpt_Cys-con_subtyp"/>
</dbReference>
<proteinExistence type="predicted"/>
<dbReference type="EMBL" id="KZ613954">
    <property type="protein sequence ID" value="PMD34199.1"/>
    <property type="molecule type" value="Genomic_DNA"/>
</dbReference>
<dbReference type="PANTHER" id="PTHR13382:SF67">
    <property type="entry name" value="SCF E3 UBIQUITIN LIGASE COMPLEX F-BOX PROTEIN POF2"/>
    <property type="match status" value="1"/>
</dbReference>
<dbReference type="InterPro" id="IPR050648">
    <property type="entry name" value="F-box_LRR-repeat"/>
</dbReference>
<evidence type="ECO:0000313" key="8">
    <source>
        <dbReference type="Proteomes" id="UP000235786"/>
    </source>
</evidence>
<evidence type="ECO:0000256" key="1">
    <source>
        <dbReference type="ARBA" id="ARBA00022614"/>
    </source>
</evidence>
<dbReference type="GO" id="GO:0016874">
    <property type="term" value="F:ligase activity"/>
    <property type="evidence" value="ECO:0007669"/>
    <property type="project" value="UniProtKB-KW"/>
</dbReference>
<evidence type="ECO:0000256" key="2">
    <source>
        <dbReference type="ARBA" id="ARBA00022737"/>
    </source>
</evidence>
<reference evidence="7 8" key="1">
    <citation type="submission" date="2016-04" db="EMBL/GenBank/DDBJ databases">
        <title>A degradative enzymes factory behind the ericoid mycorrhizal symbiosis.</title>
        <authorList>
            <consortium name="DOE Joint Genome Institute"/>
            <person name="Martino E."/>
            <person name="Morin E."/>
            <person name="Grelet G."/>
            <person name="Kuo A."/>
            <person name="Kohler A."/>
            <person name="Daghino S."/>
            <person name="Barry K."/>
            <person name="Choi C."/>
            <person name="Cichocki N."/>
            <person name="Clum A."/>
            <person name="Copeland A."/>
            <person name="Hainaut M."/>
            <person name="Haridas S."/>
            <person name="Labutti K."/>
            <person name="Lindquist E."/>
            <person name="Lipzen A."/>
            <person name="Khouja H.-R."/>
            <person name="Murat C."/>
            <person name="Ohm R."/>
            <person name="Olson A."/>
            <person name="Spatafora J."/>
            <person name="Veneault-Fourrey C."/>
            <person name="Henrissat B."/>
            <person name="Grigoriev I."/>
            <person name="Martin F."/>
            <person name="Perotto S."/>
        </authorList>
    </citation>
    <scope>NUCLEOTIDE SEQUENCE [LARGE SCALE GENOMIC DNA]</scope>
    <source>
        <strain evidence="7 8">F</strain>
    </source>
</reference>
<dbReference type="SUPFAM" id="SSF81383">
    <property type="entry name" value="F-box domain"/>
    <property type="match status" value="1"/>
</dbReference>
<dbReference type="InterPro" id="IPR001611">
    <property type="entry name" value="Leu-rich_rpt"/>
</dbReference>
<evidence type="ECO:0000259" key="6">
    <source>
        <dbReference type="Pfam" id="PF25372"/>
    </source>
</evidence>
<dbReference type="OrthoDB" id="10257471at2759"/>
<dbReference type="InterPro" id="IPR036047">
    <property type="entry name" value="F-box-like_dom_sf"/>
</dbReference>
<keyword evidence="7" id="KW-0436">Ligase</keyword>
<dbReference type="AlphaFoldDB" id="A0A2J6R6T5"/>
<dbReference type="FunFam" id="3.80.10.10:FF:000251">
    <property type="entry name" value="Ubiquitin ligase complex F-box protein GRR1"/>
    <property type="match status" value="1"/>
</dbReference>
<evidence type="ECO:0000259" key="5">
    <source>
        <dbReference type="Pfam" id="PF12937"/>
    </source>
</evidence>
<keyword evidence="3" id="KW-0833">Ubl conjugation pathway</keyword>